<proteinExistence type="predicted"/>
<dbReference type="EMBL" id="CAXITT010000005">
    <property type="protein sequence ID" value="CAL1526458.1"/>
    <property type="molecule type" value="Genomic_DNA"/>
</dbReference>
<protein>
    <submittedName>
        <fullName evidence="1">Uncharacterized protein</fullName>
    </submittedName>
</protein>
<sequence>MSEHNVKCHLCTTTNAQNALAECAPIIRRHPMDMTYTPICPRRPPPSSTMIPNCGCPDQSLDDESICCCMPDVLETRVLRRPQTCVKMPCNYCIPAVPCQDPPKPPKPLARDPLCFDWTVDEPGPNDSYGHKGLNWYDWKMGTLMEINFEEKLNETSHPGLSNAPVPTSITKLVCQLPVMCYARSPVPCKTSPFATDVNYFRDWRACEAKPPPPWKAPYAQWATNQNL</sequence>
<name>A0AAV2H001_LYMST</name>
<gene>
    <name evidence="1" type="ORF">GSLYS_00000635001</name>
</gene>
<dbReference type="AlphaFoldDB" id="A0AAV2H001"/>
<accession>A0AAV2H001</accession>
<reference evidence="1 2" key="1">
    <citation type="submission" date="2024-04" db="EMBL/GenBank/DDBJ databases">
        <authorList>
            <consortium name="Genoscope - CEA"/>
            <person name="William W."/>
        </authorList>
    </citation>
    <scope>NUCLEOTIDE SEQUENCE [LARGE SCALE GENOMIC DNA]</scope>
</reference>
<evidence type="ECO:0000313" key="2">
    <source>
        <dbReference type="Proteomes" id="UP001497497"/>
    </source>
</evidence>
<comment type="caution">
    <text evidence="1">The sequence shown here is derived from an EMBL/GenBank/DDBJ whole genome shotgun (WGS) entry which is preliminary data.</text>
</comment>
<keyword evidence="2" id="KW-1185">Reference proteome</keyword>
<organism evidence="1 2">
    <name type="scientific">Lymnaea stagnalis</name>
    <name type="common">Great pond snail</name>
    <name type="synonym">Helix stagnalis</name>
    <dbReference type="NCBI Taxonomy" id="6523"/>
    <lineage>
        <taxon>Eukaryota</taxon>
        <taxon>Metazoa</taxon>
        <taxon>Spiralia</taxon>
        <taxon>Lophotrochozoa</taxon>
        <taxon>Mollusca</taxon>
        <taxon>Gastropoda</taxon>
        <taxon>Heterobranchia</taxon>
        <taxon>Euthyneura</taxon>
        <taxon>Panpulmonata</taxon>
        <taxon>Hygrophila</taxon>
        <taxon>Lymnaeoidea</taxon>
        <taxon>Lymnaeidae</taxon>
        <taxon>Lymnaea</taxon>
    </lineage>
</organism>
<dbReference type="Proteomes" id="UP001497497">
    <property type="component" value="Unassembled WGS sequence"/>
</dbReference>
<evidence type="ECO:0000313" key="1">
    <source>
        <dbReference type="EMBL" id="CAL1526458.1"/>
    </source>
</evidence>